<comment type="caution">
    <text evidence="13">The sequence shown here is derived from an EMBL/GenBank/DDBJ whole genome shotgun (WGS) entry which is preliminary data.</text>
</comment>
<gene>
    <name evidence="13" type="primary">mrdA</name>
    <name evidence="13" type="ORF">Mterra_03171</name>
</gene>
<evidence type="ECO:0000256" key="3">
    <source>
        <dbReference type="ARBA" id="ARBA00022475"/>
    </source>
</evidence>
<evidence type="ECO:0000256" key="10">
    <source>
        <dbReference type="SAM" id="MobiDB-lite"/>
    </source>
</evidence>
<keyword evidence="4" id="KW-0812">Transmembrane</keyword>
<dbReference type="Proteomes" id="UP000265715">
    <property type="component" value="Unassembled WGS sequence"/>
</dbReference>
<name>A0A399EGQ2_9DEIN</name>
<dbReference type="InterPro" id="IPR005311">
    <property type="entry name" value="PBP_dimer"/>
</dbReference>
<dbReference type="SUPFAM" id="SSF56601">
    <property type="entry name" value="beta-lactamase/transpeptidase-like"/>
    <property type="match status" value="1"/>
</dbReference>
<keyword evidence="7" id="KW-1133">Transmembrane helix</keyword>
<evidence type="ECO:0000256" key="8">
    <source>
        <dbReference type="ARBA" id="ARBA00023136"/>
    </source>
</evidence>
<feature type="region of interest" description="Disordered" evidence="10">
    <location>
        <begin position="587"/>
        <end position="611"/>
    </location>
</feature>
<keyword evidence="13" id="KW-0378">Hydrolase</keyword>
<evidence type="ECO:0000256" key="1">
    <source>
        <dbReference type="ARBA" id="ARBA00004167"/>
    </source>
</evidence>
<organism evidence="13 14">
    <name type="scientific">Calidithermus terrae</name>
    <dbReference type="NCBI Taxonomy" id="1408545"/>
    <lineage>
        <taxon>Bacteria</taxon>
        <taxon>Thermotogati</taxon>
        <taxon>Deinococcota</taxon>
        <taxon>Deinococci</taxon>
        <taxon>Thermales</taxon>
        <taxon>Thermaceae</taxon>
        <taxon>Calidithermus</taxon>
    </lineage>
</organism>
<dbReference type="Pfam" id="PF03717">
    <property type="entry name" value="PBP_dimer"/>
    <property type="match status" value="1"/>
</dbReference>
<dbReference type="RefSeq" id="WP_119316109.1">
    <property type="nucleotide sequence ID" value="NZ_QXDL01000175.1"/>
</dbReference>
<dbReference type="AlphaFoldDB" id="A0A399EGQ2"/>
<dbReference type="SUPFAM" id="SSF56519">
    <property type="entry name" value="Penicillin binding protein dimerisation domain"/>
    <property type="match status" value="1"/>
</dbReference>
<dbReference type="EC" id="3.4.16.4" evidence="13"/>
<evidence type="ECO:0000256" key="5">
    <source>
        <dbReference type="ARBA" id="ARBA00022960"/>
    </source>
</evidence>
<reference evidence="13 14" key="1">
    <citation type="submission" date="2018-08" db="EMBL/GenBank/DDBJ databases">
        <title>Meiothermus terrae DSM 26712 genome sequencing project.</title>
        <authorList>
            <person name="Da Costa M.S."/>
            <person name="Albuquerque L."/>
            <person name="Raposo P."/>
            <person name="Froufe H.J.C."/>
            <person name="Barroso C.S."/>
            <person name="Egas C."/>
        </authorList>
    </citation>
    <scope>NUCLEOTIDE SEQUENCE [LARGE SCALE GENOMIC DNA]</scope>
    <source>
        <strain evidence="13 14">DSM 26712</strain>
    </source>
</reference>
<keyword evidence="5" id="KW-0133">Cell shape</keyword>
<feature type="domain" description="Penicillin-binding protein transpeptidase" evidence="11">
    <location>
        <begin position="252"/>
        <end position="579"/>
    </location>
</feature>
<evidence type="ECO:0000313" key="13">
    <source>
        <dbReference type="EMBL" id="RIH81422.1"/>
    </source>
</evidence>
<keyword evidence="13" id="KW-0645">Protease</keyword>
<dbReference type="GO" id="GO:0009252">
    <property type="term" value="P:peptidoglycan biosynthetic process"/>
    <property type="evidence" value="ECO:0007669"/>
    <property type="project" value="UniProtKB-KW"/>
</dbReference>
<dbReference type="InterPro" id="IPR036138">
    <property type="entry name" value="PBP_dimer_sf"/>
</dbReference>
<dbReference type="InterPro" id="IPR012338">
    <property type="entry name" value="Beta-lactam/transpept-like"/>
</dbReference>
<dbReference type="GO" id="GO:0005886">
    <property type="term" value="C:plasma membrane"/>
    <property type="evidence" value="ECO:0007669"/>
    <property type="project" value="UniProtKB-SubCell"/>
</dbReference>
<dbReference type="GO" id="GO:0008658">
    <property type="term" value="F:penicillin binding"/>
    <property type="evidence" value="ECO:0007669"/>
    <property type="project" value="InterPro"/>
</dbReference>
<keyword evidence="14" id="KW-1185">Reference proteome</keyword>
<dbReference type="Pfam" id="PF00905">
    <property type="entry name" value="Transpeptidase"/>
    <property type="match status" value="1"/>
</dbReference>
<evidence type="ECO:0000259" key="11">
    <source>
        <dbReference type="Pfam" id="PF00905"/>
    </source>
</evidence>
<dbReference type="OrthoDB" id="9804124at2"/>
<dbReference type="GO" id="GO:0008360">
    <property type="term" value="P:regulation of cell shape"/>
    <property type="evidence" value="ECO:0007669"/>
    <property type="project" value="UniProtKB-KW"/>
</dbReference>
<sequence>MNNRIWLLLLIVYAVLGVYTVRLFQLQVVRYEKYATRSQGNYLRTETVLAPRGRIFDRNGKMIAGNRLTVDLVYSGGEILFKERILRLLGLSELPEVGREPVTLKANVPESLVLTLAELTAGQDNLQLVERLERTYPRPISGPVLGYVLFANKQEVEQQGYDPRELVGRTGLEAALEKYLRGQKGQRVVEKNVRGERVSEQVTKEPVPGQDVYLTLDVELQHLAERVLRESLENVNKGRRKMGLPPESVVKGAIVAVDPRNGEVLAMASSPSFDPALFARHPRTPEDNKKIAAYNSDKSLPTLNRAVTAYAPGSTFKLATSSYFIEKTNVTPGTVFNCGPYIRYGGIRKNWYAGNMGPMTVREAIAQSCNTWYYQAAIAADPYKTVDGIADWANKLGVGRPTGLEIAEDKGFLPTKKWKEETFNEPWYPGQSLSVAIGQDAVEASPVQIARMLVTIVNSGRQPELHLVRKVGGQAVQPRFAKVEGRYWSVLQEGMRKTVTWGTARPILGNLEVPTAGKTGTAENGMSYRKGYGYTHAWYMGYGPAEPGDPRPPLAVVAFFENGGEGFGVALPAVKRVMEAYWKIGEFAPKPPEPETPPTPAPEPAPSNAVR</sequence>
<dbReference type="InterPro" id="IPR050515">
    <property type="entry name" value="Beta-lactam/transpept"/>
</dbReference>
<evidence type="ECO:0000256" key="9">
    <source>
        <dbReference type="ARBA" id="ARBA00023316"/>
    </source>
</evidence>
<keyword evidence="13" id="KW-0121">Carboxypeptidase</keyword>
<keyword evidence="8" id="KW-0472">Membrane</keyword>
<dbReference type="PANTHER" id="PTHR30627">
    <property type="entry name" value="PEPTIDOGLYCAN D,D-TRANSPEPTIDASE"/>
    <property type="match status" value="1"/>
</dbReference>
<keyword evidence="6" id="KW-0573">Peptidoglycan synthesis</keyword>
<dbReference type="PANTHER" id="PTHR30627:SF2">
    <property type="entry name" value="PEPTIDOGLYCAN D,D-TRANSPEPTIDASE MRDA"/>
    <property type="match status" value="1"/>
</dbReference>
<keyword evidence="9" id="KW-0961">Cell wall biogenesis/degradation</keyword>
<dbReference type="InterPro" id="IPR001460">
    <property type="entry name" value="PCN-bd_Tpept"/>
</dbReference>
<feature type="domain" description="Penicillin-binding protein dimerisation" evidence="12">
    <location>
        <begin position="49"/>
        <end position="201"/>
    </location>
</feature>
<dbReference type="GO" id="GO:0009002">
    <property type="term" value="F:serine-type D-Ala-D-Ala carboxypeptidase activity"/>
    <property type="evidence" value="ECO:0007669"/>
    <property type="project" value="UniProtKB-EC"/>
</dbReference>
<dbReference type="GO" id="GO:0071972">
    <property type="term" value="F:peptidoglycan L,D-transpeptidase activity"/>
    <property type="evidence" value="ECO:0007669"/>
    <property type="project" value="TreeGrafter"/>
</dbReference>
<evidence type="ECO:0000313" key="14">
    <source>
        <dbReference type="Proteomes" id="UP000265715"/>
    </source>
</evidence>
<dbReference type="GO" id="GO:0071555">
    <property type="term" value="P:cell wall organization"/>
    <property type="evidence" value="ECO:0007669"/>
    <property type="project" value="UniProtKB-KW"/>
</dbReference>
<evidence type="ECO:0000256" key="7">
    <source>
        <dbReference type="ARBA" id="ARBA00022989"/>
    </source>
</evidence>
<feature type="compositionally biased region" description="Pro residues" evidence="10">
    <location>
        <begin position="589"/>
        <end position="605"/>
    </location>
</feature>
<proteinExistence type="predicted"/>
<evidence type="ECO:0000256" key="6">
    <source>
        <dbReference type="ARBA" id="ARBA00022984"/>
    </source>
</evidence>
<protein>
    <submittedName>
        <fullName evidence="13">Peptidoglycan D,D-transpeptidase MrdA</fullName>
        <ecNumber evidence="13">3.4.16.4</ecNumber>
    </submittedName>
</protein>
<keyword evidence="3" id="KW-1003">Cell membrane</keyword>
<dbReference type="EMBL" id="QXDL01000175">
    <property type="protein sequence ID" value="RIH81422.1"/>
    <property type="molecule type" value="Genomic_DNA"/>
</dbReference>
<accession>A0A399EGQ2</accession>
<dbReference type="Gene3D" id="3.40.710.10">
    <property type="entry name" value="DD-peptidase/beta-lactamase superfamily"/>
    <property type="match status" value="1"/>
</dbReference>
<dbReference type="Gene3D" id="3.90.1310.10">
    <property type="entry name" value="Penicillin-binding protein 2a (Domain 2)"/>
    <property type="match status" value="1"/>
</dbReference>
<evidence type="ECO:0000256" key="2">
    <source>
        <dbReference type="ARBA" id="ARBA00004236"/>
    </source>
</evidence>
<comment type="subcellular location">
    <subcellularLocation>
        <location evidence="2">Cell membrane</location>
    </subcellularLocation>
    <subcellularLocation>
        <location evidence="1">Membrane</location>
        <topology evidence="1">Single-pass membrane protein</topology>
    </subcellularLocation>
</comment>
<evidence type="ECO:0000259" key="12">
    <source>
        <dbReference type="Pfam" id="PF03717"/>
    </source>
</evidence>
<evidence type="ECO:0000256" key="4">
    <source>
        <dbReference type="ARBA" id="ARBA00022692"/>
    </source>
</evidence>